<evidence type="ECO:0000256" key="3">
    <source>
        <dbReference type="RuleBase" id="RU003788"/>
    </source>
</evidence>
<protein>
    <recommendedName>
        <fullName evidence="3">Lysozyme</fullName>
        <ecNumber evidence="3">3.2.1.17</ecNumber>
    </recommendedName>
</protein>
<reference evidence="4" key="1">
    <citation type="submission" date="2011-11" db="EMBL/GenBank/DDBJ databases">
        <title>Improved High-Quality Draft sequence of Desulfovibrio sp. U5L.</title>
        <authorList>
            <consortium name="US DOE Joint Genome Institute"/>
            <person name="Lucas S."/>
            <person name="Han J."/>
            <person name="Lapidus A."/>
            <person name="Cheng J.-F."/>
            <person name="Goodwin L."/>
            <person name="Pitluck S."/>
            <person name="Peters L."/>
            <person name="Ovchinnikova G."/>
            <person name="Held B."/>
            <person name="Detter J.C."/>
            <person name="Han C."/>
            <person name="Tapia R."/>
            <person name="Land M."/>
            <person name="Hauser L."/>
            <person name="Kyrpides N."/>
            <person name="Ivanova N."/>
            <person name="Pagani I."/>
            <person name="Gabster J."/>
            <person name="Walker C."/>
            <person name="Stolyar S."/>
            <person name="Stahl D."/>
            <person name="Arkin A."/>
            <person name="Dehal P."/>
            <person name="Hazen T."/>
            <person name="Woyke T."/>
        </authorList>
    </citation>
    <scope>NUCLEOTIDE SEQUENCE [LARGE SCALE GENOMIC DNA]</scope>
    <source>
        <strain evidence="4">U5L</strain>
    </source>
</reference>
<dbReference type="AlphaFoldDB" id="I2Q041"/>
<evidence type="ECO:0000256" key="2">
    <source>
        <dbReference type="ARBA" id="ARBA00022638"/>
    </source>
</evidence>
<accession>I2Q041</accession>
<dbReference type="InterPro" id="IPR052619">
    <property type="entry name" value="Phage_lysozyme-like"/>
</dbReference>
<dbReference type="PANTHER" id="PTHR37406:SF1">
    <property type="entry name" value="T4-TYPE LYSOZYME 1-RELATED"/>
    <property type="match status" value="1"/>
</dbReference>
<proteinExistence type="inferred from homology"/>
<dbReference type="EMBL" id="JH600068">
    <property type="protein sequence ID" value="EIG53147.1"/>
    <property type="molecule type" value="Genomic_DNA"/>
</dbReference>
<dbReference type="STRING" id="596152.DesU5LDRAFT_1461"/>
<keyword evidence="2 3" id="KW-0081">Bacteriolytic enzyme</keyword>
<keyword evidence="1 3" id="KW-0929">Antimicrobial</keyword>
<comment type="catalytic activity">
    <reaction evidence="3">
        <text>Hydrolysis of (1-&gt;4)-beta-linkages between N-acetylmuramic acid and N-acetyl-D-glucosamine residues in a peptidoglycan and between N-acetyl-D-glucosamine residues in chitodextrins.</text>
        <dbReference type="EC" id="3.2.1.17"/>
    </reaction>
</comment>
<name>I2Q041_9BACT</name>
<gene>
    <name evidence="4" type="ORF">DesU5LDRAFT_1461</name>
</gene>
<dbReference type="SUPFAM" id="SSF53955">
    <property type="entry name" value="Lysozyme-like"/>
    <property type="match status" value="1"/>
</dbReference>
<organism evidence="4">
    <name type="scientific">Desulfovibrio sp. U5L</name>
    <dbReference type="NCBI Taxonomy" id="596152"/>
    <lineage>
        <taxon>Bacteria</taxon>
        <taxon>Pseudomonadati</taxon>
        <taxon>Thermodesulfobacteriota</taxon>
        <taxon>Desulfovibrionia</taxon>
        <taxon>Desulfovibrionales</taxon>
        <taxon>Desulfovibrionaceae</taxon>
        <taxon>Desulfovibrio</taxon>
    </lineage>
</organism>
<dbReference type="Gene3D" id="1.10.530.40">
    <property type="match status" value="1"/>
</dbReference>
<dbReference type="GO" id="GO:0042742">
    <property type="term" value="P:defense response to bacterium"/>
    <property type="evidence" value="ECO:0007669"/>
    <property type="project" value="UniProtKB-KW"/>
</dbReference>
<comment type="similarity">
    <text evidence="3">Belongs to the glycosyl hydrolase 24 family.</text>
</comment>
<dbReference type="HOGENOM" id="CLU_993004_0_0_7"/>
<keyword evidence="3" id="KW-0326">Glycosidase</keyword>
<dbReference type="eggNOG" id="COG3772">
    <property type="taxonomic scope" value="Bacteria"/>
</dbReference>
<dbReference type="InterPro" id="IPR023346">
    <property type="entry name" value="Lysozyme-like_dom_sf"/>
</dbReference>
<dbReference type="Pfam" id="PF00959">
    <property type="entry name" value="Phage_lysozyme"/>
    <property type="match status" value="1"/>
</dbReference>
<keyword evidence="3" id="KW-0378">Hydrolase</keyword>
<dbReference type="InterPro" id="IPR002196">
    <property type="entry name" value="Glyco_hydro_24"/>
</dbReference>
<dbReference type="GO" id="GO:0031640">
    <property type="term" value="P:killing of cells of another organism"/>
    <property type="evidence" value="ECO:0007669"/>
    <property type="project" value="UniProtKB-KW"/>
</dbReference>
<dbReference type="GO" id="GO:0016998">
    <property type="term" value="P:cell wall macromolecule catabolic process"/>
    <property type="evidence" value="ECO:0007669"/>
    <property type="project" value="InterPro"/>
</dbReference>
<dbReference type="EC" id="3.2.1.17" evidence="3"/>
<dbReference type="OrthoDB" id="5323745at2"/>
<evidence type="ECO:0000313" key="4">
    <source>
        <dbReference type="EMBL" id="EIG53147.1"/>
    </source>
</evidence>
<sequence length="280" mass="30120">MGLAQTTRLISLEEGRRLTAYRDSLGHWTIGDGYDLEAHGYSADECEGLTWTKEQADAALADEIQAVLAELDRRWPKWRDLDEVRQAAIVSSIYQLGAPGASKFFATIHAIQSRDWETAATQMLASRWAKQTPARVQRNAEMIRTGRWPKEVNGVRFLADPPPAPVVAPTPTEPVAPRMPTGGLPDVPGDGTTMGDAVGALDLPTARPVVTVAGVTLSKKLCVAVVGLLALLLNEPLHLGMSPDDVREAVRLLGSYIVGQSAVDTLKPFALALLKGGRNA</sequence>
<dbReference type="PANTHER" id="PTHR37406">
    <property type="entry name" value="T4-TYPE LYSOZYME 1-RELATED"/>
    <property type="match status" value="1"/>
</dbReference>
<dbReference type="GO" id="GO:0003796">
    <property type="term" value="F:lysozyme activity"/>
    <property type="evidence" value="ECO:0007669"/>
    <property type="project" value="UniProtKB-EC"/>
</dbReference>
<dbReference type="InterPro" id="IPR023347">
    <property type="entry name" value="Lysozyme_dom_sf"/>
</dbReference>
<evidence type="ECO:0000256" key="1">
    <source>
        <dbReference type="ARBA" id="ARBA00022529"/>
    </source>
</evidence>
<dbReference type="GO" id="GO:0009253">
    <property type="term" value="P:peptidoglycan catabolic process"/>
    <property type="evidence" value="ECO:0007669"/>
    <property type="project" value="InterPro"/>
</dbReference>